<dbReference type="Gene3D" id="3.60.15.10">
    <property type="entry name" value="Ribonuclease Z/Hydroxyacylglutathione hydrolase-like"/>
    <property type="match status" value="1"/>
</dbReference>
<feature type="transmembrane region" description="Helical" evidence="6">
    <location>
        <begin position="463"/>
        <end position="482"/>
    </location>
</feature>
<evidence type="ECO:0000256" key="6">
    <source>
        <dbReference type="SAM" id="Phobius"/>
    </source>
</evidence>
<evidence type="ECO:0000256" key="1">
    <source>
        <dbReference type="ARBA" id="ARBA00004651"/>
    </source>
</evidence>
<keyword evidence="3 6" id="KW-0812">Transmembrane</keyword>
<dbReference type="OrthoDB" id="9761531at2"/>
<gene>
    <name evidence="8" type="ORF">EHV10_13910</name>
</gene>
<dbReference type="SUPFAM" id="SSF56281">
    <property type="entry name" value="Metallo-hydrolase/oxidoreductase"/>
    <property type="match status" value="1"/>
</dbReference>
<dbReference type="Pfam" id="PF00753">
    <property type="entry name" value="Lactamase_B"/>
    <property type="match status" value="1"/>
</dbReference>
<evidence type="ECO:0000256" key="2">
    <source>
        <dbReference type="ARBA" id="ARBA00022475"/>
    </source>
</evidence>
<dbReference type="InterPro" id="IPR036866">
    <property type="entry name" value="RibonucZ/Hydroxyglut_hydro"/>
</dbReference>
<dbReference type="Proteomes" id="UP000272490">
    <property type="component" value="Unassembled WGS sequence"/>
</dbReference>
<proteinExistence type="predicted"/>
<keyword evidence="2" id="KW-1003">Cell membrane</keyword>
<feature type="transmembrane region" description="Helical" evidence="6">
    <location>
        <begin position="260"/>
        <end position="279"/>
    </location>
</feature>
<feature type="transmembrane region" description="Helical" evidence="6">
    <location>
        <begin position="291"/>
        <end position="320"/>
    </location>
</feature>
<dbReference type="InterPro" id="IPR052159">
    <property type="entry name" value="Competence_DNA_uptake"/>
</dbReference>
<keyword evidence="9" id="KW-1185">Reference proteome</keyword>
<dbReference type="AlphaFoldDB" id="A0A3P3QV41"/>
<evidence type="ECO:0000256" key="4">
    <source>
        <dbReference type="ARBA" id="ARBA00022989"/>
    </source>
</evidence>
<dbReference type="Pfam" id="PF03772">
    <property type="entry name" value="Competence"/>
    <property type="match status" value="1"/>
</dbReference>
<comment type="subcellular location">
    <subcellularLocation>
        <location evidence="1">Cell membrane</location>
        <topology evidence="1">Multi-pass membrane protein</topology>
    </subcellularLocation>
</comment>
<feature type="transmembrane region" description="Helical" evidence="6">
    <location>
        <begin position="47"/>
        <end position="66"/>
    </location>
</feature>
<evidence type="ECO:0000313" key="8">
    <source>
        <dbReference type="EMBL" id="RRJ24240.1"/>
    </source>
</evidence>
<evidence type="ECO:0000256" key="3">
    <source>
        <dbReference type="ARBA" id="ARBA00022692"/>
    </source>
</evidence>
<dbReference type="PANTHER" id="PTHR30619:SF1">
    <property type="entry name" value="RECOMBINATION PROTEIN 2"/>
    <property type="match status" value="1"/>
</dbReference>
<dbReference type="InterPro" id="IPR004797">
    <property type="entry name" value="Competence_ComEC/Rec2"/>
</dbReference>
<evidence type="ECO:0000256" key="5">
    <source>
        <dbReference type="ARBA" id="ARBA00023136"/>
    </source>
</evidence>
<dbReference type="CDD" id="cd07731">
    <property type="entry name" value="ComA-like_MBL-fold"/>
    <property type="match status" value="1"/>
</dbReference>
<dbReference type="PANTHER" id="PTHR30619">
    <property type="entry name" value="DNA INTERNALIZATION/COMPETENCE PROTEIN COMEC/REC2"/>
    <property type="match status" value="1"/>
</dbReference>
<dbReference type="InterPro" id="IPR001279">
    <property type="entry name" value="Metallo-B-lactamas"/>
</dbReference>
<feature type="transmembrane region" description="Helical" evidence="6">
    <location>
        <begin position="429"/>
        <end position="451"/>
    </location>
</feature>
<reference evidence="8 9" key="1">
    <citation type="submission" date="2018-11" db="EMBL/GenBank/DDBJ databases">
        <title>Genome sequencing of Lachnoanaerobaculum sp. KCOM 2030 (= ChDC B114).</title>
        <authorList>
            <person name="Kook J.-K."/>
            <person name="Park S.-N."/>
            <person name="Lim Y.K."/>
        </authorList>
    </citation>
    <scope>NUCLEOTIDE SEQUENCE [LARGE SCALE GENOMIC DNA]</scope>
    <source>
        <strain evidence="8 9">KCOM 2030</strain>
    </source>
</reference>
<dbReference type="NCBIfam" id="TIGR00360">
    <property type="entry name" value="ComEC_N-term"/>
    <property type="match status" value="1"/>
</dbReference>
<dbReference type="Pfam" id="PF13567">
    <property type="entry name" value="DUF4131"/>
    <property type="match status" value="1"/>
</dbReference>
<comment type="caution">
    <text evidence="8">The sequence shown here is derived from an EMBL/GenBank/DDBJ whole genome shotgun (WGS) entry which is preliminary data.</text>
</comment>
<feature type="transmembrane region" description="Helical" evidence="6">
    <location>
        <begin position="487"/>
        <end position="503"/>
    </location>
</feature>
<evidence type="ECO:0000313" key="9">
    <source>
        <dbReference type="Proteomes" id="UP000272490"/>
    </source>
</evidence>
<feature type="transmembrane region" description="Helical" evidence="6">
    <location>
        <begin position="395"/>
        <end position="422"/>
    </location>
</feature>
<dbReference type="InterPro" id="IPR004477">
    <property type="entry name" value="ComEC_N"/>
</dbReference>
<feature type="transmembrane region" description="Helical" evidence="6">
    <location>
        <begin position="229"/>
        <end position="248"/>
    </location>
</feature>
<sequence>MKRPCVLIVTACLLGELLGYYFGIYRLAVGIPIAAAVLIILKFKKIIKFKLIYFLIFFLICSIFILRIKYEIRYMNNFIADVDNDEKNTSLCGRVKNIIFKDDNVMIICEGVIYYLKDEIFLNDIHIGNKVEFEGRLEEISKGTNPGEFDAKSYYKTKGIYVKMSVSDYRVVDKSYDNIGEFFFSLRQYLNTKIDETFESDRAGFIKAVILGMRGELDKGTYKLYQRSGIAHILAISGLHVSLFGIGLYKLLRKILQRSFLLSASLASVFLVFYGLLVGDSVSIVRASTMLILYFIAEVIGRSYCIISALSISAVTISLISPFEPFGLSFQLSFSAVLSLGGPIAFIIKRFKPMEKKDKSSCSYRVFKILVVSIGVQLLTLPVTLYYFYTFPLYAFLINILVIPLMSFVLYSSMLSLVLNILRLILYKYISVFTVAILRFYDFLCIITKYLPYHYIVFGRPKLWQIFIYYILLLGIIAISVLSCRKIYLLLSLFTVLILYPFLKTESVVYLDVGQGDGIYMHIDDLDILIDGGSTSKPSLGEYSMEPFLLYKGVDDIEMSFITHSDIDHISGILYLLDTDIKIENIFLPYQAMKDKSYDKLKEKAVKAGCNIRYLSMGDCFERKNLKIDCLWPDTSDKENVNEQSQTFVIETYGKRLLFTGDIGKSSEESILNYFDIGKVDILKVAHHGSKNSSLKAFIENVSPEYAVISCGKNNHYGHPSPETIETLKENGCIIFETSKMGAIEVKLR</sequence>
<evidence type="ECO:0000259" key="7">
    <source>
        <dbReference type="SMART" id="SM00849"/>
    </source>
</evidence>
<dbReference type="InterPro" id="IPR025405">
    <property type="entry name" value="DUF4131"/>
</dbReference>
<feature type="domain" description="Metallo-beta-lactamase" evidence="7">
    <location>
        <begin position="515"/>
        <end position="713"/>
    </location>
</feature>
<dbReference type="SMART" id="SM00849">
    <property type="entry name" value="Lactamase_B"/>
    <property type="match status" value="1"/>
</dbReference>
<keyword evidence="4 6" id="KW-1133">Transmembrane helix</keyword>
<dbReference type="NCBIfam" id="TIGR00361">
    <property type="entry name" value="ComEC_Rec2"/>
    <property type="match status" value="1"/>
</dbReference>
<feature type="transmembrane region" description="Helical" evidence="6">
    <location>
        <begin position="369"/>
        <end position="389"/>
    </location>
</feature>
<dbReference type="RefSeq" id="WP_128675168.1">
    <property type="nucleotide sequence ID" value="NZ_RRCO01000008.1"/>
</dbReference>
<dbReference type="GO" id="GO:0030420">
    <property type="term" value="P:establishment of competence for transformation"/>
    <property type="evidence" value="ECO:0007669"/>
    <property type="project" value="InterPro"/>
</dbReference>
<dbReference type="InterPro" id="IPR035681">
    <property type="entry name" value="ComA-like_MBL"/>
</dbReference>
<feature type="transmembrane region" description="Helical" evidence="6">
    <location>
        <begin position="326"/>
        <end position="348"/>
    </location>
</feature>
<dbReference type="EMBL" id="RRCO01000008">
    <property type="protein sequence ID" value="RRJ24240.1"/>
    <property type="molecule type" value="Genomic_DNA"/>
</dbReference>
<name>A0A3P3QV41_9FIRM</name>
<organism evidence="8 9">
    <name type="scientific">Lachnoanaerobaculum gingivalis</name>
    <dbReference type="NCBI Taxonomy" id="2490855"/>
    <lineage>
        <taxon>Bacteria</taxon>
        <taxon>Bacillati</taxon>
        <taxon>Bacillota</taxon>
        <taxon>Clostridia</taxon>
        <taxon>Lachnospirales</taxon>
        <taxon>Lachnospiraceae</taxon>
        <taxon>Lachnoanaerobaculum</taxon>
    </lineage>
</organism>
<dbReference type="GO" id="GO:0005886">
    <property type="term" value="C:plasma membrane"/>
    <property type="evidence" value="ECO:0007669"/>
    <property type="project" value="UniProtKB-SubCell"/>
</dbReference>
<protein>
    <submittedName>
        <fullName evidence="8">DNA internalization-related competence protein ComEC/Rec2</fullName>
    </submittedName>
</protein>
<feature type="transmembrane region" description="Helical" evidence="6">
    <location>
        <begin position="20"/>
        <end position="41"/>
    </location>
</feature>
<accession>A0A3P3QV41</accession>
<keyword evidence="5 6" id="KW-0472">Membrane</keyword>